<protein>
    <submittedName>
        <fullName evidence="2">Uncharacterized protein</fullName>
    </submittedName>
</protein>
<dbReference type="Proteomes" id="UP000195897">
    <property type="component" value="Unassembled WGS sequence"/>
</dbReference>
<keyword evidence="1" id="KW-1133">Transmembrane helix</keyword>
<organism evidence="2 3">
    <name type="scientific">Butyricicoccus pullicaecorum</name>
    <dbReference type="NCBI Taxonomy" id="501571"/>
    <lineage>
        <taxon>Bacteria</taxon>
        <taxon>Bacillati</taxon>
        <taxon>Bacillota</taxon>
        <taxon>Clostridia</taxon>
        <taxon>Eubacteriales</taxon>
        <taxon>Butyricicoccaceae</taxon>
        <taxon>Butyricicoccus</taxon>
    </lineage>
</organism>
<reference evidence="3" key="1">
    <citation type="submission" date="2017-04" db="EMBL/GenBank/DDBJ databases">
        <title>Function of individual gut microbiota members based on whole genome sequencing of pure cultures obtained from chicken caecum.</title>
        <authorList>
            <person name="Medvecky M."/>
            <person name="Cejkova D."/>
            <person name="Polansky O."/>
            <person name="Karasova D."/>
            <person name="Kubasova T."/>
            <person name="Cizek A."/>
            <person name="Rychlik I."/>
        </authorList>
    </citation>
    <scope>NUCLEOTIDE SEQUENCE [LARGE SCALE GENOMIC DNA]</scope>
    <source>
        <strain evidence="3">An180</strain>
    </source>
</reference>
<evidence type="ECO:0000256" key="1">
    <source>
        <dbReference type="SAM" id="Phobius"/>
    </source>
</evidence>
<evidence type="ECO:0000313" key="2">
    <source>
        <dbReference type="EMBL" id="OUP51379.1"/>
    </source>
</evidence>
<accession>A0A1Y4L7G5</accession>
<proteinExistence type="predicted"/>
<dbReference type="EMBL" id="NFKK01000023">
    <property type="protein sequence ID" value="OUP51379.1"/>
    <property type="molecule type" value="Genomic_DNA"/>
</dbReference>
<dbReference type="AlphaFoldDB" id="A0A1Y4L7G5"/>
<keyword evidence="1" id="KW-0812">Transmembrane</keyword>
<feature type="transmembrane region" description="Helical" evidence="1">
    <location>
        <begin position="76"/>
        <end position="101"/>
    </location>
</feature>
<keyword evidence="1" id="KW-0472">Membrane</keyword>
<name>A0A1Y4L7G5_9FIRM</name>
<dbReference type="RefSeq" id="WP_087374517.1">
    <property type="nucleotide sequence ID" value="NZ_NFKK01000023.1"/>
</dbReference>
<gene>
    <name evidence="2" type="ORF">B5F17_13165</name>
</gene>
<comment type="caution">
    <text evidence="2">The sequence shown here is derived from an EMBL/GenBank/DDBJ whole genome shotgun (WGS) entry which is preliminary data.</text>
</comment>
<sequence>MNGSQAYLSAVEHGLDCPRRQKRLLLQKFSDSTLSELNGSYDELCAQLGQPEEVAEALMECVDPEVLCKSKRKKKIIIGISIGVVMAVLVTAIVILGHYYYRARPYVEVDGHFTVITTEPVKISEEEISDEEFEQLMNDVHIDPNLGKKLSAPTPEECTTYTNAQIGFSVAIRSSLYDFLTIQTEETATRSEAAFIYTADESIEQGVSCTLFSIVSAAPDEPFPEDFIELASTADRKFYLCTLSVDDTDSRDSALYHAFDTYRGDFENIRESFQLLEA</sequence>
<evidence type="ECO:0000313" key="3">
    <source>
        <dbReference type="Proteomes" id="UP000195897"/>
    </source>
</evidence>